<dbReference type="Proteomes" id="UP000236732">
    <property type="component" value="Unassembled WGS sequence"/>
</dbReference>
<protein>
    <submittedName>
        <fullName evidence="2">Uncharacterized protein</fullName>
    </submittedName>
</protein>
<evidence type="ECO:0000256" key="1">
    <source>
        <dbReference type="SAM" id="Phobius"/>
    </source>
</evidence>
<dbReference type="AlphaFoldDB" id="A0A1H6CPX3"/>
<proteinExistence type="predicted"/>
<dbReference type="EMBL" id="FNVT01000004">
    <property type="protein sequence ID" value="SEG75014.1"/>
    <property type="molecule type" value="Genomic_DNA"/>
</dbReference>
<sequence length="37" mass="3870">MNDEQRPSGGKALGYILLAMLAILAVIVGLAIWASRG</sequence>
<feature type="transmembrane region" description="Helical" evidence="1">
    <location>
        <begin position="12"/>
        <end position="34"/>
    </location>
</feature>
<keyword evidence="3" id="KW-1185">Reference proteome</keyword>
<evidence type="ECO:0000313" key="2">
    <source>
        <dbReference type="EMBL" id="SEG75014.1"/>
    </source>
</evidence>
<reference evidence="2 3" key="1">
    <citation type="submission" date="2016-10" db="EMBL/GenBank/DDBJ databases">
        <authorList>
            <person name="de Groot N.N."/>
        </authorList>
    </citation>
    <scope>NUCLEOTIDE SEQUENCE [LARGE SCALE GENOMIC DNA]</scope>
    <source>
        <strain evidence="2 3">CGMCC 4.7037</strain>
    </source>
</reference>
<name>A0A1H6CPX3_9ACTN</name>
<organism evidence="2 3">
    <name type="scientific">Nonomuraea solani</name>
    <dbReference type="NCBI Taxonomy" id="1144553"/>
    <lineage>
        <taxon>Bacteria</taxon>
        <taxon>Bacillati</taxon>
        <taxon>Actinomycetota</taxon>
        <taxon>Actinomycetes</taxon>
        <taxon>Streptosporangiales</taxon>
        <taxon>Streptosporangiaceae</taxon>
        <taxon>Nonomuraea</taxon>
    </lineage>
</organism>
<evidence type="ECO:0000313" key="3">
    <source>
        <dbReference type="Proteomes" id="UP000236732"/>
    </source>
</evidence>
<keyword evidence="1" id="KW-0472">Membrane</keyword>
<keyword evidence="1" id="KW-1133">Transmembrane helix</keyword>
<accession>A0A1H6CPX3</accession>
<gene>
    <name evidence="2" type="ORF">SAMN05444920_104234</name>
</gene>
<keyword evidence="1" id="KW-0812">Transmembrane</keyword>